<evidence type="ECO:0000313" key="2">
    <source>
        <dbReference type="Proteomes" id="UP000828251"/>
    </source>
</evidence>
<sequence>MSKTLMLVWVEICNCKIRTVPIDIYVVTVGMDSKGKRDHKDQSGEAFDMSLTFAGRVTVQESKVNATPPTLGCDNSKLNIEALTRVVKEVLE</sequence>
<organism evidence="1 2">
    <name type="scientific">Gossypium stocksii</name>
    <dbReference type="NCBI Taxonomy" id="47602"/>
    <lineage>
        <taxon>Eukaryota</taxon>
        <taxon>Viridiplantae</taxon>
        <taxon>Streptophyta</taxon>
        <taxon>Embryophyta</taxon>
        <taxon>Tracheophyta</taxon>
        <taxon>Spermatophyta</taxon>
        <taxon>Magnoliopsida</taxon>
        <taxon>eudicotyledons</taxon>
        <taxon>Gunneridae</taxon>
        <taxon>Pentapetalae</taxon>
        <taxon>rosids</taxon>
        <taxon>malvids</taxon>
        <taxon>Malvales</taxon>
        <taxon>Malvaceae</taxon>
        <taxon>Malvoideae</taxon>
        <taxon>Gossypium</taxon>
    </lineage>
</organism>
<protein>
    <submittedName>
        <fullName evidence="1">Uncharacterized protein</fullName>
    </submittedName>
</protein>
<keyword evidence="2" id="KW-1185">Reference proteome</keyword>
<dbReference type="AlphaFoldDB" id="A0A9D3W393"/>
<dbReference type="Proteomes" id="UP000828251">
    <property type="component" value="Unassembled WGS sequence"/>
</dbReference>
<name>A0A9D3W393_9ROSI</name>
<accession>A0A9D3W393</accession>
<gene>
    <name evidence="1" type="ORF">J1N35_010916</name>
</gene>
<dbReference type="EMBL" id="JAIQCV010000004">
    <property type="protein sequence ID" value="KAH1107148.1"/>
    <property type="molecule type" value="Genomic_DNA"/>
</dbReference>
<comment type="caution">
    <text evidence="1">The sequence shown here is derived from an EMBL/GenBank/DDBJ whole genome shotgun (WGS) entry which is preliminary data.</text>
</comment>
<reference evidence="1 2" key="1">
    <citation type="journal article" date="2021" name="Plant Biotechnol. J.">
        <title>Multi-omics assisted identification of the key and species-specific regulatory components of drought-tolerant mechanisms in Gossypium stocksii.</title>
        <authorList>
            <person name="Yu D."/>
            <person name="Ke L."/>
            <person name="Zhang D."/>
            <person name="Wu Y."/>
            <person name="Sun Y."/>
            <person name="Mei J."/>
            <person name="Sun J."/>
            <person name="Sun Y."/>
        </authorList>
    </citation>
    <scope>NUCLEOTIDE SEQUENCE [LARGE SCALE GENOMIC DNA]</scope>
    <source>
        <strain evidence="2">cv. E1</strain>
        <tissue evidence="1">Leaf</tissue>
    </source>
</reference>
<evidence type="ECO:0000313" key="1">
    <source>
        <dbReference type="EMBL" id="KAH1107148.1"/>
    </source>
</evidence>
<proteinExistence type="predicted"/>